<protein>
    <submittedName>
        <fullName evidence="2">ROK family protein</fullName>
    </submittedName>
</protein>
<evidence type="ECO:0000313" key="3">
    <source>
        <dbReference type="Proteomes" id="UP000319103"/>
    </source>
</evidence>
<evidence type="ECO:0000313" key="2">
    <source>
        <dbReference type="EMBL" id="TQF06983.1"/>
    </source>
</evidence>
<dbReference type="AlphaFoldDB" id="A0A540WD81"/>
<organism evidence="2 3">
    <name type="scientific">Kitasatospora acidiphila</name>
    <dbReference type="NCBI Taxonomy" id="2567942"/>
    <lineage>
        <taxon>Bacteria</taxon>
        <taxon>Bacillati</taxon>
        <taxon>Actinomycetota</taxon>
        <taxon>Actinomycetes</taxon>
        <taxon>Kitasatosporales</taxon>
        <taxon>Streptomycetaceae</taxon>
        <taxon>Kitasatospora</taxon>
    </lineage>
</organism>
<name>A0A540WD81_9ACTN</name>
<dbReference type="InterPro" id="IPR043129">
    <property type="entry name" value="ATPase_NBD"/>
</dbReference>
<dbReference type="InterPro" id="IPR000600">
    <property type="entry name" value="ROK"/>
</dbReference>
<proteinExistence type="inferred from homology"/>
<dbReference type="InterPro" id="IPR049874">
    <property type="entry name" value="ROK_cs"/>
</dbReference>
<evidence type="ECO:0000256" key="1">
    <source>
        <dbReference type="ARBA" id="ARBA00006479"/>
    </source>
</evidence>
<dbReference type="PROSITE" id="PS01125">
    <property type="entry name" value="ROK"/>
    <property type="match status" value="1"/>
</dbReference>
<reference evidence="2 3" key="1">
    <citation type="submission" date="2019-06" db="EMBL/GenBank/DDBJ databases">
        <title>Description of Kitasatospora acidophila sp. nov. isolated from pine grove soil, and reclassification of Streptomyces novaecaesareae to Kitasatospora novaeceasareae comb. nov.</title>
        <authorList>
            <person name="Kim M.J."/>
        </authorList>
    </citation>
    <scope>NUCLEOTIDE SEQUENCE [LARGE SCALE GENOMIC DNA]</scope>
    <source>
        <strain evidence="2 3">MMS16-CNU292</strain>
    </source>
</reference>
<dbReference type="PANTHER" id="PTHR18964:SF169">
    <property type="entry name" value="N-ACETYLMANNOSAMINE KINASE"/>
    <property type="match status" value="1"/>
</dbReference>
<dbReference type="OrthoDB" id="8772678at2"/>
<dbReference type="RefSeq" id="WP_141637388.1">
    <property type="nucleotide sequence ID" value="NZ_VIGB01000003.1"/>
</dbReference>
<comment type="caution">
    <text evidence="2">The sequence shown here is derived from an EMBL/GenBank/DDBJ whole genome shotgun (WGS) entry which is preliminary data.</text>
</comment>
<keyword evidence="3" id="KW-1185">Reference proteome</keyword>
<dbReference type="Proteomes" id="UP000319103">
    <property type="component" value="Unassembled WGS sequence"/>
</dbReference>
<dbReference type="SUPFAM" id="SSF53067">
    <property type="entry name" value="Actin-like ATPase domain"/>
    <property type="match status" value="1"/>
</dbReference>
<comment type="similarity">
    <text evidence="1">Belongs to the ROK (NagC/XylR) family.</text>
</comment>
<dbReference type="EMBL" id="VIGB01000003">
    <property type="protein sequence ID" value="TQF06983.1"/>
    <property type="molecule type" value="Genomic_DNA"/>
</dbReference>
<sequence>MDSHPVHRPSGSETAVTAAVDIGGTKIAAGLVDRDGTLRHRCQVPTPAQESAESVFAAVARAVDALAEHPLWPRATAVGVGSAGPVDIRSGTVSPVNIPGWRDFPLVEQVLKHPAIGDRPVVLGGDAVAMAAAEHWRGAARPYRNALCIVVSTGVGAGLVLDGKVHPGPSGNAGHLGHISIDPDGEPCACGSRGCLEGLASGTAIARHARAAGWRPSGGDDSAVAVAQAAGAGDPLALAAFDRAARALAVGIAGTAALVDLEAVVIGGGVAQAGELFFAPLRRHLDDYATLSYTRGLVVAPAQLGTDAGVIGAAALALGATH</sequence>
<gene>
    <name evidence="2" type="ORF">E6W39_38360</name>
</gene>
<dbReference type="Gene3D" id="3.30.420.40">
    <property type="match status" value="2"/>
</dbReference>
<dbReference type="PANTHER" id="PTHR18964">
    <property type="entry name" value="ROK (REPRESSOR, ORF, KINASE) FAMILY"/>
    <property type="match status" value="1"/>
</dbReference>
<dbReference type="Pfam" id="PF00480">
    <property type="entry name" value="ROK"/>
    <property type="match status" value="1"/>
</dbReference>
<accession>A0A540WD81</accession>